<dbReference type="InterPro" id="IPR011042">
    <property type="entry name" value="6-blade_b-propeller_TolB-like"/>
</dbReference>
<dbReference type="PATRIC" id="fig|1736674.3.peg.2446"/>
<dbReference type="GO" id="GO:0016158">
    <property type="term" value="F:inositol hexakisphosphate 3-phosphatase activity"/>
    <property type="evidence" value="ECO:0007669"/>
    <property type="project" value="InterPro"/>
</dbReference>
<dbReference type="RefSeq" id="WP_054731370.1">
    <property type="nucleotide sequence ID" value="NZ_CP012898.1"/>
</dbReference>
<feature type="domain" description="BPP" evidence="1">
    <location>
        <begin position="16"/>
        <end position="340"/>
    </location>
</feature>
<dbReference type="PROSITE" id="PS51257">
    <property type="entry name" value="PROKAR_LIPOPROTEIN"/>
    <property type="match status" value="1"/>
</dbReference>
<proteinExistence type="predicted"/>
<evidence type="ECO:0000313" key="3">
    <source>
        <dbReference type="Proteomes" id="UP000057981"/>
    </source>
</evidence>
<dbReference type="Pfam" id="PF02333">
    <property type="entry name" value="Phytase"/>
    <property type="match status" value="1"/>
</dbReference>
<sequence length="340" mass="38117">MRNLKINIVFGLTVLLLGCVAKLPEIVANVVTEKTPHDTDDPAIWINNNNPDESIVFGTDKDEVNGGVYAFNLDGKIIREKSITNISYPNNVDIEYGFKLTDSTSTDIMVFSEREKHQIRLFSVPDMTPLDNGGFKVFEEETNIEMKRPMGVSFYKNPETGKISVFVSRKNGPTEGYLHQYELVSDSLGIKANLLRKVGTFSGQKEIEAIAVDDESGFVYYSDEGFGIRKYHANPEKGDTEIAFIGNEHFKDDIEGIAIAKYDDKGFLIVSNQQAHTFNIFSLETNAFIKELNLGTIETDGCDVTTVPLGNKFPNGLFVSMNDEMDFFFHDLAKLNLEEK</sequence>
<accession>A0A0P0D9L4</accession>
<dbReference type="PROSITE" id="PS51662">
    <property type="entry name" value="BP_PHYTASE"/>
    <property type="match status" value="1"/>
</dbReference>
<dbReference type="Proteomes" id="UP000057981">
    <property type="component" value="Chromosome"/>
</dbReference>
<dbReference type="OrthoDB" id="8696437at2"/>
<name>A0A0P0D9L4_9FLAO</name>
<gene>
    <name evidence="2" type="ORF">APS56_11930</name>
</gene>
<protein>
    <submittedName>
        <fullName evidence="2">3-phytase</fullName>
    </submittedName>
</protein>
<organism evidence="2 3">
    <name type="scientific">Pseudalgibacter alginicilyticus</name>
    <dbReference type="NCBI Taxonomy" id="1736674"/>
    <lineage>
        <taxon>Bacteria</taxon>
        <taxon>Pseudomonadati</taxon>
        <taxon>Bacteroidota</taxon>
        <taxon>Flavobacteriia</taxon>
        <taxon>Flavobacteriales</taxon>
        <taxon>Flavobacteriaceae</taxon>
        <taxon>Pseudalgibacter</taxon>
    </lineage>
</organism>
<dbReference type="EMBL" id="CP012898">
    <property type="protein sequence ID" value="ALJ06836.1"/>
    <property type="molecule type" value="Genomic_DNA"/>
</dbReference>
<dbReference type="KEGG" id="ahz:APS56_11930"/>
<dbReference type="STRING" id="1736674.APS56_11930"/>
<dbReference type="InterPro" id="IPR003431">
    <property type="entry name" value="B-propeller_Phytase"/>
</dbReference>
<keyword evidence="3" id="KW-1185">Reference proteome</keyword>
<evidence type="ECO:0000313" key="2">
    <source>
        <dbReference type="EMBL" id="ALJ06836.1"/>
    </source>
</evidence>
<reference evidence="2 3" key="1">
    <citation type="submission" date="2015-10" db="EMBL/GenBank/DDBJ databases">
        <authorList>
            <person name="Gilbert D.G."/>
        </authorList>
    </citation>
    <scope>NUCLEOTIDE SEQUENCE [LARGE SCALE GENOMIC DNA]</scope>
    <source>
        <strain evidence="3">HZ-22</strain>
    </source>
</reference>
<dbReference type="Gene3D" id="2.120.10.30">
    <property type="entry name" value="TolB, C-terminal domain"/>
    <property type="match status" value="1"/>
</dbReference>
<dbReference type="AlphaFoldDB" id="A0A0P0D9L4"/>
<evidence type="ECO:0000259" key="1">
    <source>
        <dbReference type="PROSITE" id="PS51662"/>
    </source>
</evidence>
<dbReference type="SUPFAM" id="SSF50956">
    <property type="entry name" value="Thermostable phytase (3-phytase)"/>
    <property type="match status" value="1"/>
</dbReference>